<accession>A0A7G8LHN7</accession>
<dbReference type="EMBL" id="MT658802">
    <property type="protein sequence ID" value="QNJ56759.1"/>
    <property type="molecule type" value="Genomic_DNA"/>
</dbReference>
<reference evidence="3" key="2">
    <citation type="journal article" date="2021" name="Microbiol. Resour. Announc.">
        <title>Genome Sequences of Subcluster M2 Mycobacteriophages Estes and Aziz.</title>
        <authorList>
            <person name="Fitzgerald S.K."/>
            <person name="Johnson E.H."/>
            <person name="Storz S.H.R."/>
            <person name="Ballard C."/>
            <person name="Battaglia S."/>
            <person name="Boice M."/>
            <person name="Bramwell-Butcher J."/>
            <person name="Dedinsky M."/>
            <person name="DeKlotz J."/>
            <person name="Diaz I."/>
            <person name="Engley A."/>
            <person name="Ernst L."/>
            <person name="Gonzales E."/>
            <person name="Groscost A."/>
            <person name="Grosser P."/>
            <person name="Haider A."/>
            <person name="Harrison M."/>
            <person name="Husler K."/>
            <person name="Lau J."/>
            <person name="Monlux M."/>
            <person name="Paratore J."/>
            <person name="Ruesch T."/>
            <person name="Schlesinger M."/>
            <person name="Scholes A."/>
            <person name="Poxleitner M.K."/>
            <person name="Anders K.R."/>
        </authorList>
    </citation>
    <scope>NUCLEOTIDE SEQUENCE [LARGE SCALE GENOMIC DNA]</scope>
</reference>
<gene>
    <name evidence="2" type="primary">99</name>
    <name evidence="2" type="ORF">SEA_AZIZ_99</name>
</gene>
<evidence type="ECO:0000313" key="2">
    <source>
        <dbReference type="EMBL" id="QNJ56759.1"/>
    </source>
</evidence>
<proteinExistence type="predicted"/>
<dbReference type="KEGG" id="vg:63210319"/>
<name>A0A7G8LHN7_9CAUD</name>
<feature type="region of interest" description="Disordered" evidence="1">
    <location>
        <begin position="49"/>
        <end position="81"/>
    </location>
</feature>
<evidence type="ECO:0000313" key="3">
    <source>
        <dbReference type="Proteomes" id="UP000515890"/>
    </source>
</evidence>
<dbReference type="RefSeq" id="YP_010013704.1">
    <property type="nucleotide sequence ID" value="NC_053513.1"/>
</dbReference>
<feature type="region of interest" description="Disordered" evidence="1">
    <location>
        <begin position="1"/>
        <end position="25"/>
    </location>
</feature>
<reference evidence="2 3" key="1">
    <citation type="submission" date="2020-06" db="EMBL/GenBank/DDBJ databases">
        <authorList>
            <person name="Ruesch T."/>
            <person name="Stepniewski C."/>
            <person name="Ballard C."/>
            <person name="Battaglia S."/>
            <person name="Diaz I."/>
            <person name="Engley A."/>
            <person name="Erickson A."/>
            <person name="Ernst L."/>
            <person name="Gonzales E."/>
            <person name="Haider A."/>
            <person name="Harrison M."/>
            <person name="Moore J."/>
            <person name="Paratore J."/>
            <person name="Rafanan A."/>
            <person name="Storz S."/>
            <person name="Poxleitner M.K."/>
            <person name="Anders K.R."/>
            <person name="Garlena R.A."/>
            <person name="Russell D.A."/>
            <person name="Pope W.H."/>
            <person name="Jacobs-Sera D."/>
            <person name="Hatfull G.F."/>
        </authorList>
    </citation>
    <scope>NUCLEOTIDE SEQUENCE [LARGE SCALE GENOMIC DNA]</scope>
</reference>
<organism evidence="2 3">
    <name type="scientific">Mycobacterium phage Aziz</name>
    <dbReference type="NCBI Taxonomy" id="2762281"/>
    <lineage>
        <taxon>Viruses</taxon>
        <taxon>Duplodnaviria</taxon>
        <taxon>Heunggongvirae</taxon>
        <taxon>Uroviricota</taxon>
        <taxon>Caudoviricetes</taxon>
        <taxon>Vilmaviridae</taxon>
        <taxon>Mclasvirinae</taxon>
        <taxon>Reyvirus</taxon>
        <taxon>Reyvirus aziz</taxon>
    </lineage>
</organism>
<sequence>MTTRREKARQKYKARYGSAPSSDSTLSNFMATMAASEFYGCSDYISGSSYDSGSSYSPSYDSGSSYSDSGSSSFDGGSCSF</sequence>
<dbReference type="Proteomes" id="UP000515890">
    <property type="component" value="Segment"/>
</dbReference>
<protein>
    <submittedName>
        <fullName evidence="2">Uncharacterized protein</fullName>
    </submittedName>
</protein>
<feature type="compositionally biased region" description="Basic residues" evidence="1">
    <location>
        <begin position="1"/>
        <end position="14"/>
    </location>
</feature>
<dbReference type="GeneID" id="63210319"/>
<evidence type="ECO:0000256" key="1">
    <source>
        <dbReference type="SAM" id="MobiDB-lite"/>
    </source>
</evidence>
<keyword evidence="3" id="KW-1185">Reference proteome</keyword>